<dbReference type="Pfam" id="PF14566">
    <property type="entry name" value="PTPlike_phytase"/>
    <property type="match status" value="1"/>
</dbReference>
<feature type="region of interest" description="Disordered" evidence="1">
    <location>
        <begin position="1"/>
        <end position="23"/>
    </location>
</feature>
<dbReference type="AlphaFoldDB" id="A0A0K2UPA9"/>
<dbReference type="OrthoDB" id="66369at2759"/>
<organism evidence="2">
    <name type="scientific">Lepeophtheirus salmonis</name>
    <name type="common">Salmon louse</name>
    <name type="synonym">Caligus salmonis</name>
    <dbReference type="NCBI Taxonomy" id="72036"/>
    <lineage>
        <taxon>Eukaryota</taxon>
        <taxon>Metazoa</taxon>
        <taxon>Ecdysozoa</taxon>
        <taxon>Arthropoda</taxon>
        <taxon>Crustacea</taxon>
        <taxon>Multicrustacea</taxon>
        <taxon>Hexanauplia</taxon>
        <taxon>Copepoda</taxon>
        <taxon>Siphonostomatoida</taxon>
        <taxon>Caligidae</taxon>
        <taxon>Lepeophtheirus</taxon>
    </lineage>
</organism>
<dbReference type="Gene3D" id="3.90.190.10">
    <property type="entry name" value="Protein tyrosine phosphatase superfamily"/>
    <property type="match status" value="1"/>
</dbReference>
<name>A0A0K2UPA9_LEPSM</name>
<dbReference type="EMBL" id="HACA01022200">
    <property type="protein sequence ID" value="CDW39561.1"/>
    <property type="molecule type" value="Transcribed_RNA"/>
</dbReference>
<evidence type="ECO:0000256" key="1">
    <source>
        <dbReference type="SAM" id="MobiDB-lite"/>
    </source>
</evidence>
<sequence>MTEEQVETPTEVPEENVEHSDDISSITTPCVDLSHCKLKIDHFEKMHSLGDERKISGAPNFRKVSGFPIYGTAQPTEDAYEVILEEISKNGHDDPDMIWYNMRQEPVIYINKIPYAPRYPNMMHENIEIGDPVPELDNLQRSFVIDIKNRLAESKDGSITIHRDSCYTENPMEREDVEESLKVESLKGLHNIFAELTTKHMSNQSYRVPVVEERAPAEECFDIIVNSLKDKKASIPCVFSCQMGRGRTTLGLIVASLIKEVQITTELKRMAEIGLIPPETVDNLIKQKFETNFPQSPDDEDPFIKGEFDVIKELLEKVPETIEGKRKIDRIIDICGPKGGGLQNLRECIIETKWKYDVAPEEKQVVWKRMILNFMERYFYLILFATYASEVGPEGFKSSFSEWMNARTHLRTMIEEGKGFIIIMFV</sequence>
<dbReference type="SMART" id="SM01301">
    <property type="entry name" value="PTPlike_phytase"/>
    <property type="match status" value="1"/>
</dbReference>
<reference evidence="2" key="1">
    <citation type="submission" date="2014-05" db="EMBL/GenBank/DDBJ databases">
        <authorList>
            <person name="Chronopoulou M."/>
        </authorList>
    </citation>
    <scope>NUCLEOTIDE SEQUENCE</scope>
    <source>
        <tissue evidence="2">Whole organism</tissue>
    </source>
</reference>
<protein>
    <submittedName>
        <fullName evidence="2">Uncharacterized protein</fullName>
    </submittedName>
</protein>
<dbReference type="InterPro" id="IPR029021">
    <property type="entry name" value="Prot-tyrosine_phosphatase-like"/>
</dbReference>
<proteinExistence type="predicted"/>
<evidence type="ECO:0000313" key="2">
    <source>
        <dbReference type="EMBL" id="CDW39561.1"/>
    </source>
</evidence>
<accession>A0A0K2UPA9</accession>
<dbReference type="SUPFAM" id="SSF52799">
    <property type="entry name" value="(Phosphotyrosine protein) phosphatases II"/>
    <property type="match status" value="1"/>
</dbReference>